<dbReference type="Gene3D" id="3.90.230.10">
    <property type="entry name" value="Creatinase/methionine aminopeptidase superfamily"/>
    <property type="match status" value="1"/>
</dbReference>
<comment type="caution">
    <text evidence="1">The sequence shown here is derived from an EMBL/GenBank/DDBJ whole genome shotgun (WGS) entry which is preliminary data.</text>
</comment>
<dbReference type="VEuPathDB" id="FungiDB:PSTT_13065"/>
<name>A0A2S4UTC1_9BASI</name>
<evidence type="ECO:0000313" key="1">
    <source>
        <dbReference type="EMBL" id="POW00533.1"/>
    </source>
</evidence>
<dbReference type="SUPFAM" id="SSF55920">
    <property type="entry name" value="Creatinase/aminopeptidase"/>
    <property type="match status" value="1"/>
</dbReference>
<dbReference type="InterPro" id="IPR000994">
    <property type="entry name" value="Pept_M24"/>
</dbReference>
<gene>
    <name evidence="1" type="ORF">PSTT_13065</name>
</gene>
<dbReference type="AlphaFoldDB" id="A0A2S4UTC1"/>
<protein>
    <submittedName>
        <fullName evidence="1">Uncharacterized protein</fullName>
    </submittedName>
</protein>
<accession>A0A2S4UTC1</accession>
<organism evidence="1 2">
    <name type="scientific">Puccinia striiformis</name>
    <dbReference type="NCBI Taxonomy" id="27350"/>
    <lineage>
        <taxon>Eukaryota</taxon>
        <taxon>Fungi</taxon>
        <taxon>Dikarya</taxon>
        <taxon>Basidiomycota</taxon>
        <taxon>Pucciniomycotina</taxon>
        <taxon>Pucciniomycetes</taxon>
        <taxon>Pucciniales</taxon>
        <taxon>Pucciniaceae</taxon>
        <taxon>Puccinia</taxon>
    </lineage>
</organism>
<reference evidence="1" key="1">
    <citation type="submission" date="2017-12" db="EMBL/GenBank/DDBJ databases">
        <title>Gene loss provides genomic basis for host adaptation in cereal stripe rust fungi.</title>
        <authorList>
            <person name="Xia C."/>
        </authorList>
    </citation>
    <scope>NUCLEOTIDE SEQUENCE [LARGE SCALE GENOMIC DNA]</scope>
    <source>
        <strain evidence="1">93-210</strain>
    </source>
</reference>
<dbReference type="Pfam" id="PF00557">
    <property type="entry name" value="Peptidase_M24"/>
    <property type="match status" value="1"/>
</dbReference>
<dbReference type="PANTHER" id="PTHR43330">
    <property type="entry name" value="METHIONINE AMINOPEPTIDASE"/>
    <property type="match status" value="1"/>
</dbReference>
<proteinExistence type="predicted"/>
<dbReference type="GO" id="GO:0005829">
    <property type="term" value="C:cytosol"/>
    <property type="evidence" value="ECO:0007669"/>
    <property type="project" value="TreeGrafter"/>
</dbReference>
<dbReference type="PANTHER" id="PTHR43330:SF7">
    <property type="entry name" value="METHIONINE AMINOPEPTIDASE 1"/>
    <property type="match status" value="1"/>
</dbReference>
<dbReference type="VEuPathDB" id="FungiDB:PSHT_08095"/>
<dbReference type="GO" id="GO:0070006">
    <property type="term" value="F:metalloaminopeptidase activity"/>
    <property type="evidence" value="ECO:0007669"/>
    <property type="project" value="TreeGrafter"/>
</dbReference>
<dbReference type="OrthoDB" id="3209743at2759"/>
<sequence length="130" mass="14647">MVSQTLDHSRKEILSTWTLPSSMKDKDHERFHDDLNATYPVGKISEESEHLIKSTRFRRGLDRVISICRPSALFREIGNIIEPMAKQAGLNVNKGYCGHGISQRFHGPPNTPHYAKSKAIGEMKPGMVCD</sequence>
<keyword evidence="2" id="KW-1185">Reference proteome</keyword>
<dbReference type="Proteomes" id="UP000239156">
    <property type="component" value="Unassembled WGS sequence"/>
</dbReference>
<dbReference type="InterPro" id="IPR036005">
    <property type="entry name" value="Creatinase/aminopeptidase-like"/>
</dbReference>
<evidence type="ECO:0000313" key="2">
    <source>
        <dbReference type="Proteomes" id="UP000239156"/>
    </source>
</evidence>
<dbReference type="EMBL" id="PKSL01000177">
    <property type="protein sequence ID" value="POW00533.1"/>
    <property type="molecule type" value="Genomic_DNA"/>
</dbReference>